<gene>
    <name evidence="1" type="ORF">IX56_03075</name>
    <name evidence="2" type="ORF">SAMN05444276_106113</name>
</gene>
<reference evidence="1 3" key="2">
    <citation type="submission" date="2014-10" db="EMBL/GenBank/DDBJ databases">
        <title>Paracoccus sanguinis sp. nov., isolated from clinical specimens of New York State patients.</title>
        <authorList>
            <person name="Mingle L.A."/>
            <person name="Cole J.A."/>
            <person name="Lapierre P."/>
            <person name="Musser K.A."/>
        </authorList>
    </citation>
    <scope>NUCLEOTIDE SEQUENCE [LARGE SCALE GENOMIC DNA]</scope>
    <source>
        <strain evidence="1 3">5503</strain>
    </source>
</reference>
<reference evidence="2" key="4">
    <citation type="submission" date="2016-10" db="EMBL/GenBank/DDBJ databases">
        <authorList>
            <person name="de Groot N.N."/>
        </authorList>
    </citation>
    <scope>NUCLEOTIDE SEQUENCE [LARGE SCALE GENOMIC DNA]</scope>
    <source>
        <strain evidence="2">DSM 29303</strain>
    </source>
</reference>
<dbReference type="OrthoDB" id="6064795at2"/>
<accession>A0A099GL28</accession>
<dbReference type="AlphaFoldDB" id="A0A099G839"/>
<dbReference type="Proteomes" id="UP000182944">
    <property type="component" value="Unassembled WGS sequence"/>
</dbReference>
<evidence type="ECO:0008006" key="5">
    <source>
        <dbReference type="Google" id="ProtNLM"/>
    </source>
</evidence>
<dbReference type="Proteomes" id="UP000029858">
    <property type="component" value="Unassembled WGS sequence"/>
</dbReference>
<accession>A0A099G839</accession>
<dbReference type="EMBL" id="JRKQ01000008">
    <property type="protein sequence ID" value="KGJ23257.1"/>
    <property type="molecule type" value="Genomic_DNA"/>
</dbReference>
<organism evidence="1 3">
    <name type="scientific">Paracoccus sanguinis</name>
    <dbReference type="NCBI Taxonomy" id="1545044"/>
    <lineage>
        <taxon>Bacteria</taxon>
        <taxon>Pseudomonadati</taxon>
        <taxon>Pseudomonadota</taxon>
        <taxon>Alphaproteobacteria</taxon>
        <taxon>Rhodobacterales</taxon>
        <taxon>Paracoccaceae</taxon>
        <taxon>Paracoccus</taxon>
    </lineage>
</organism>
<dbReference type="GO" id="GO:0003677">
    <property type="term" value="F:DNA binding"/>
    <property type="evidence" value="ECO:0007669"/>
    <property type="project" value="InterPro"/>
</dbReference>
<protein>
    <recommendedName>
        <fullName evidence="5">Transcriptional regulator</fullName>
    </recommendedName>
</protein>
<keyword evidence="4" id="KW-1185">Reference proteome</keyword>
<accession>A0A099GE86</accession>
<dbReference type="InterPro" id="IPR010982">
    <property type="entry name" value="Lambda_DNA-bd_dom_sf"/>
</dbReference>
<name>A0A099G839_9RHOB</name>
<proteinExistence type="predicted"/>
<dbReference type="RefSeq" id="WP_036701202.1">
    <property type="nucleotide sequence ID" value="NZ_FNNA01000006.1"/>
</dbReference>
<dbReference type="STRING" id="1545044.SAMN05444276_106113"/>
<reference evidence="4" key="3">
    <citation type="submission" date="2016-10" db="EMBL/GenBank/DDBJ databases">
        <authorList>
            <person name="Varghese N."/>
            <person name="Submissions S."/>
        </authorList>
    </citation>
    <scope>NUCLEOTIDE SEQUENCE [LARGE SCALE GENOMIC DNA]</scope>
    <source>
        <strain evidence="4">DSM 29303</strain>
    </source>
</reference>
<reference evidence="1 3" key="1">
    <citation type="submission" date="2014-09" db="EMBL/GenBank/DDBJ databases">
        <authorList>
            <person name="McGinnis J.M."/>
            <person name="Wolfgang W.J."/>
        </authorList>
    </citation>
    <scope>NUCLEOTIDE SEQUENCE [LARGE SCALE GENOMIC DNA]</scope>
    <source>
        <strain evidence="1 3">5503</strain>
    </source>
</reference>
<evidence type="ECO:0000313" key="4">
    <source>
        <dbReference type="Proteomes" id="UP000182944"/>
    </source>
</evidence>
<dbReference type="Gene3D" id="1.10.260.40">
    <property type="entry name" value="lambda repressor-like DNA-binding domains"/>
    <property type="match status" value="1"/>
</dbReference>
<sequence>MSPVDHVAKARAAWGANVPSWVIALAEACAKASQNRVAQRLGVSASLVSSVLANKYPGDVERIAEICRGEFERQTIACPVLGDIAPLACRRWQLRADRLRTGNNQNARMFRACRGCGRYRKEEIE</sequence>
<evidence type="ECO:0000313" key="1">
    <source>
        <dbReference type="EMBL" id="KGJ23257.1"/>
    </source>
</evidence>
<evidence type="ECO:0000313" key="3">
    <source>
        <dbReference type="Proteomes" id="UP000029858"/>
    </source>
</evidence>
<evidence type="ECO:0000313" key="2">
    <source>
        <dbReference type="EMBL" id="SDX43927.1"/>
    </source>
</evidence>
<dbReference type="EMBL" id="FNNA01000006">
    <property type="protein sequence ID" value="SDX43927.1"/>
    <property type="molecule type" value="Genomic_DNA"/>
</dbReference>